<evidence type="ECO:0000313" key="1">
    <source>
        <dbReference type="EMBL" id="PSL28140.1"/>
    </source>
</evidence>
<organism evidence="1 2">
    <name type="scientific">Chitinophaga ginsengisoli</name>
    <dbReference type="NCBI Taxonomy" id="363837"/>
    <lineage>
        <taxon>Bacteria</taxon>
        <taxon>Pseudomonadati</taxon>
        <taxon>Bacteroidota</taxon>
        <taxon>Chitinophagia</taxon>
        <taxon>Chitinophagales</taxon>
        <taxon>Chitinophagaceae</taxon>
        <taxon>Chitinophaga</taxon>
    </lineage>
</organism>
<keyword evidence="2" id="KW-1185">Reference proteome</keyword>
<dbReference type="AlphaFoldDB" id="A0A2P8G2C8"/>
<evidence type="ECO:0000313" key="2">
    <source>
        <dbReference type="Proteomes" id="UP000240978"/>
    </source>
</evidence>
<sequence length="382" mass="43540">MLIDQESDVLSTMQQKGFGVSFAVLKYIYCPEIDNLCCILGDGKKITIGKVEISSGEKVGKQYLLELYNGYRKTFDPNYPSTHGELATILIWKELYELFIGSLSGLRQGLPFKEVFYSQHIKVEERELHFNISLIHTMSFAFNEFHQNEPLYFTGVSGQTIASFFKGRNSIIPPAPGGIKLLIGLNFPVEGLEEDEHLTYNSQLENENDVCRLNQTIDLIKRRGGRCIRLNSIKEIDEAFTASDGRHVIQILAHFHNNYLISATNEGIHIRELVSLVKRKLSTGTLNPNLIVDAITCENFENMLKLKNAGITYTHNSFHPLTTSLAIFNLYEMHSNSLAESINWESPYLNQRRSLHTIYTDITRAVIVQNKIKNLKKVIYEK</sequence>
<dbReference type="Proteomes" id="UP000240978">
    <property type="component" value="Unassembled WGS sequence"/>
</dbReference>
<accession>A0A2P8G2C8</accession>
<dbReference type="EMBL" id="PYGK01000008">
    <property type="protein sequence ID" value="PSL28140.1"/>
    <property type="molecule type" value="Genomic_DNA"/>
</dbReference>
<comment type="caution">
    <text evidence="1">The sequence shown here is derived from an EMBL/GenBank/DDBJ whole genome shotgun (WGS) entry which is preliminary data.</text>
</comment>
<name>A0A2P8G2C8_9BACT</name>
<gene>
    <name evidence="1" type="ORF">CLV42_10859</name>
</gene>
<proteinExistence type="predicted"/>
<protein>
    <submittedName>
        <fullName evidence="1">Uncharacterized protein</fullName>
    </submittedName>
</protein>
<reference evidence="1 2" key="1">
    <citation type="submission" date="2018-03" db="EMBL/GenBank/DDBJ databases">
        <title>Genomic Encyclopedia of Archaeal and Bacterial Type Strains, Phase II (KMG-II): from individual species to whole genera.</title>
        <authorList>
            <person name="Goeker M."/>
        </authorList>
    </citation>
    <scope>NUCLEOTIDE SEQUENCE [LARGE SCALE GENOMIC DNA]</scope>
    <source>
        <strain evidence="1 2">DSM 18107</strain>
    </source>
</reference>